<dbReference type="STRING" id="181874.A0A409YS94"/>
<dbReference type="Pfam" id="PF00570">
    <property type="entry name" value="HRDC"/>
    <property type="match status" value="1"/>
</dbReference>
<dbReference type="InterPro" id="IPR002562">
    <property type="entry name" value="3'-5'_exonuclease_dom"/>
</dbReference>
<dbReference type="SUPFAM" id="SSF47819">
    <property type="entry name" value="HRDC-like"/>
    <property type="match status" value="1"/>
</dbReference>
<feature type="compositionally biased region" description="Polar residues" evidence="9">
    <location>
        <begin position="890"/>
        <end position="902"/>
    </location>
</feature>
<dbReference type="GO" id="GO:0071035">
    <property type="term" value="P:nuclear polyadenylation-dependent rRNA catabolic process"/>
    <property type="evidence" value="ECO:0007669"/>
    <property type="project" value="TreeGrafter"/>
</dbReference>
<feature type="compositionally biased region" description="Polar residues" evidence="9">
    <location>
        <begin position="421"/>
        <end position="438"/>
    </location>
</feature>
<comment type="subcellular location">
    <subcellularLocation>
        <location evidence="1">Nucleus</location>
    </subcellularLocation>
</comment>
<evidence type="ECO:0000256" key="1">
    <source>
        <dbReference type="ARBA" id="ARBA00004123"/>
    </source>
</evidence>
<evidence type="ECO:0000259" key="10">
    <source>
        <dbReference type="PROSITE" id="PS50967"/>
    </source>
</evidence>
<dbReference type="AlphaFoldDB" id="A0A409YS94"/>
<feature type="region of interest" description="Disordered" evidence="9">
    <location>
        <begin position="657"/>
        <end position="681"/>
    </location>
</feature>
<accession>A0A409YS94</accession>
<dbReference type="PROSITE" id="PS50967">
    <property type="entry name" value="HRDC"/>
    <property type="match status" value="1"/>
</dbReference>
<feature type="region of interest" description="Disordered" evidence="9">
    <location>
        <begin position="799"/>
        <end position="902"/>
    </location>
</feature>
<evidence type="ECO:0000313" key="12">
    <source>
        <dbReference type="Proteomes" id="UP000284842"/>
    </source>
</evidence>
<dbReference type="InterPro" id="IPR012588">
    <property type="entry name" value="Exosome-assoc_fac_Rrp6_N"/>
</dbReference>
<dbReference type="GO" id="GO:0000467">
    <property type="term" value="P:exonucleolytic trimming to generate mature 3'-end of 5.8S rRNA from tricistronic rRNA transcript (SSU-rRNA, 5.8S rRNA, LSU-rRNA)"/>
    <property type="evidence" value="ECO:0007669"/>
    <property type="project" value="InterPro"/>
</dbReference>
<comment type="caution">
    <text evidence="11">The sequence shown here is derived from an EMBL/GenBank/DDBJ whole genome shotgun (WGS) entry which is preliminary data.</text>
</comment>
<keyword evidence="7" id="KW-0539">Nucleus</keyword>
<dbReference type="SMART" id="SM00474">
    <property type="entry name" value="35EXOc"/>
    <property type="match status" value="1"/>
</dbReference>
<dbReference type="InterPro" id="IPR010997">
    <property type="entry name" value="HRDC-like_sf"/>
</dbReference>
<dbReference type="FunCoup" id="A0A409YS94">
    <property type="interactions" value="693"/>
</dbReference>
<dbReference type="GO" id="GO:0000176">
    <property type="term" value="C:nuclear exosome (RNase complex)"/>
    <property type="evidence" value="ECO:0007669"/>
    <property type="project" value="InterPro"/>
</dbReference>
<reference evidence="11 12" key="1">
    <citation type="journal article" date="2018" name="Evol. Lett.">
        <title>Horizontal gene cluster transfer increased hallucinogenic mushroom diversity.</title>
        <authorList>
            <person name="Reynolds H.T."/>
            <person name="Vijayakumar V."/>
            <person name="Gluck-Thaler E."/>
            <person name="Korotkin H.B."/>
            <person name="Matheny P.B."/>
            <person name="Slot J.C."/>
        </authorList>
    </citation>
    <scope>NUCLEOTIDE SEQUENCE [LARGE SCALE GENOMIC DNA]</scope>
    <source>
        <strain evidence="11 12">2629</strain>
    </source>
</reference>
<keyword evidence="6" id="KW-0269">Exonuclease</keyword>
<dbReference type="InterPro" id="IPR036397">
    <property type="entry name" value="RNaseH_sf"/>
</dbReference>
<dbReference type="GO" id="GO:0005730">
    <property type="term" value="C:nucleolus"/>
    <property type="evidence" value="ECO:0007669"/>
    <property type="project" value="TreeGrafter"/>
</dbReference>
<dbReference type="InterPro" id="IPR044876">
    <property type="entry name" value="HRDC_dom_sf"/>
</dbReference>
<keyword evidence="2" id="KW-0698">rRNA processing</keyword>
<dbReference type="GO" id="GO:0003727">
    <property type="term" value="F:single-stranded RNA binding"/>
    <property type="evidence" value="ECO:0007669"/>
    <property type="project" value="TreeGrafter"/>
</dbReference>
<dbReference type="Proteomes" id="UP000284842">
    <property type="component" value="Unassembled WGS sequence"/>
</dbReference>
<keyword evidence="5" id="KW-0271">Exosome</keyword>
<evidence type="ECO:0000256" key="7">
    <source>
        <dbReference type="ARBA" id="ARBA00023242"/>
    </source>
</evidence>
<organism evidence="11 12">
    <name type="scientific">Panaeolus cyanescens</name>
    <dbReference type="NCBI Taxonomy" id="181874"/>
    <lineage>
        <taxon>Eukaryota</taxon>
        <taxon>Fungi</taxon>
        <taxon>Dikarya</taxon>
        <taxon>Basidiomycota</taxon>
        <taxon>Agaricomycotina</taxon>
        <taxon>Agaricomycetes</taxon>
        <taxon>Agaricomycetidae</taxon>
        <taxon>Agaricales</taxon>
        <taxon>Agaricineae</taxon>
        <taxon>Galeropsidaceae</taxon>
        <taxon>Panaeolus</taxon>
    </lineage>
</organism>
<evidence type="ECO:0000256" key="5">
    <source>
        <dbReference type="ARBA" id="ARBA00022835"/>
    </source>
</evidence>
<dbReference type="InterPro" id="IPR045092">
    <property type="entry name" value="Rrp6-like"/>
</dbReference>
<dbReference type="GO" id="GO:0071040">
    <property type="term" value="P:nuclear polyadenylation-dependent antisense transcript catabolic process"/>
    <property type="evidence" value="ECO:0007669"/>
    <property type="project" value="TreeGrafter"/>
</dbReference>
<keyword evidence="3" id="KW-0540">Nuclease</keyword>
<dbReference type="Pfam" id="PF08066">
    <property type="entry name" value="PMC2NT"/>
    <property type="match status" value="1"/>
</dbReference>
<feature type="domain" description="HRDC" evidence="10">
    <location>
        <begin position="498"/>
        <end position="579"/>
    </location>
</feature>
<feature type="compositionally biased region" description="Basic residues" evidence="9">
    <location>
        <begin position="862"/>
        <end position="871"/>
    </location>
</feature>
<dbReference type="EMBL" id="NHTK01000748">
    <property type="protein sequence ID" value="PPR05868.1"/>
    <property type="molecule type" value="Genomic_DNA"/>
</dbReference>
<dbReference type="GO" id="GO:0071038">
    <property type="term" value="P:TRAMP-dependent tRNA surveillance pathway"/>
    <property type="evidence" value="ECO:0007669"/>
    <property type="project" value="TreeGrafter"/>
</dbReference>
<dbReference type="GO" id="GO:0000175">
    <property type="term" value="F:3'-5'-RNA exonuclease activity"/>
    <property type="evidence" value="ECO:0007669"/>
    <property type="project" value="InterPro"/>
</dbReference>
<name>A0A409YS94_9AGAR</name>
<dbReference type="CDD" id="cd06147">
    <property type="entry name" value="Rrp6p_like_exo"/>
    <property type="match status" value="1"/>
</dbReference>
<feature type="compositionally biased region" description="Low complexity" evidence="9">
    <location>
        <begin position="824"/>
        <end position="838"/>
    </location>
</feature>
<protein>
    <recommendedName>
        <fullName evidence="10">HRDC domain-containing protein</fullName>
    </recommendedName>
</protein>
<dbReference type="SUPFAM" id="SSF53098">
    <property type="entry name" value="Ribonuclease H-like"/>
    <property type="match status" value="1"/>
</dbReference>
<dbReference type="Pfam" id="PF01612">
    <property type="entry name" value="DNA_pol_A_exo1"/>
    <property type="match status" value="1"/>
</dbReference>
<dbReference type="PANTHER" id="PTHR12124:SF47">
    <property type="entry name" value="EXOSOME COMPONENT 10"/>
    <property type="match status" value="1"/>
</dbReference>
<evidence type="ECO:0000256" key="8">
    <source>
        <dbReference type="ARBA" id="ARBA00043957"/>
    </source>
</evidence>
<evidence type="ECO:0000256" key="2">
    <source>
        <dbReference type="ARBA" id="ARBA00022552"/>
    </source>
</evidence>
<evidence type="ECO:0000256" key="9">
    <source>
        <dbReference type="SAM" id="MobiDB-lite"/>
    </source>
</evidence>
<dbReference type="GO" id="GO:0000166">
    <property type="term" value="F:nucleotide binding"/>
    <property type="evidence" value="ECO:0007669"/>
    <property type="project" value="InterPro"/>
</dbReference>
<dbReference type="GO" id="GO:0071039">
    <property type="term" value="P:nuclear polyadenylation-dependent CUT catabolic process"/>
    <property type="evidence" value="ECO:0007669"/>
    <property type="project" value="TreeGrafter"/>
</dbReference>
<dbReference type="Gene3D" id="1.10.150.80">
    <property type="entry name" value="HRDC domain"/>
    <property type="match status" value="1"/>
</dbReference>
<dbReference type="GO" id="GO:0071044">
    <property type="term" value="P:histone mRNA catabolic process"/>
    <property type="evidence" value="ECO:0007669"/>
    <property type="project" value="TreeGrafter"/>
</dbReference>
<keyword evidence="4" id="KW-0378">Hydrolase</keyword>
<keyword evidence="12" id="KW-1185">Reference proteome</keyword>
<dbReference type="GO" id="GO:0071037">
    <property type="term" value="P:nuclear polyadenylation-dependent snRNA catabolic process"/>
    <property type="evidence" value="ECO:0007669"/>
    <property type="project" value="TreeGrafter"/>
</dbReference>
<proteinExistence type="inferred from homology"/>
<dbReference type="Gene3D" id="3.30.420.10">
    <property type="entry name" value="Ribonuclease H-like superfamily/Ribonuclease H"/>
    <property type="match status" value="1"/>
</dbReference>
<evidence type="ECO:0000256" key="4">
    <source>
        <dbReference type="ARBA" id="ARBA00022801"/>
    </source>
</evidence>
<comment type="similarity">
    <text evidence="8">Belongs to the exosome component 10/RRP6 family.</text>
</comment>
<dbReference type="PANTHER" id="PTHR12124">
    <property type="entry name" value="POLYMYOSITIS/SCLERODERMA AUTOANTIGEN-RELATED"/>
    <property type="match status" value="1"/>
</dbReference>
<sequence>MEAESSSSVSSATFDDLNKRIQTSALMTTRKSAVLPADINFHRSMDQGLAKDIDALSSRVLSLTNKLLDLVASVDVSKAGKGKGKERLLNQDDVADNFHAIVVDSMDRLFENTDMCLDQYLGRNKAPAIAINPAQISTKPSKKPTGLAQAGTSDQVIQHATHLSKPQLRFSRPPDNSDAPWYPSLSHKYNAKVPLGHNYVDSGDELESTNLIANHPYRYEITHLTHPPQLFTSCTPVLPPPLEETEPIFVDTQDAFQKMLCQLKEAKEIAVDLEHHSYRSYSGFLCLMQLSDRKNDWIVDLLAVRDEVQAINEVFTDPTVVKVFHGADSDVVWLQQDFSVYIVNLFDTFHASKLLEFPRHGLANLLEMYCDFVPDKRYQLADWRIRPLPKAMLQYAQSDTHFLLYIYDNLRNALLDRSKSQANSRAASSSPDPEGSSTPKEHALLHEALSRSAETSLRVYAKDAYDMTDGTGVGGWDTLAKKWNKVALTAGGPGVGVGAMQREVYRSVHWWREKVAREEDESTRYVLQNHVLFQLAEQPPADMAALLNMFRGGMPPVLKKRAKELLNVVKDAVKRGMEVSQPKHLVKEKEDRLGSNEDMVMLEAEVEKLDEKNSGDDSAVQTSSLWGSRMCSVVSQTLWPPLTYKMWSENAGTLKTPESSLFGTSKKPQKKKSQPKKSSITTEVSTLFGSRFSQAHSSKPSQHTKFSEVVSRIHELLVLSPSLPQVCGRYWDCVLLTFLTLLKLSAIRQIKTEEPTPTTTNISAPVTVEENGMQVEIPFLPASQRQPKKEEEQDTIIVVGQARQKRKRANKQAEGGKGTKKAAAESTPATSEETSAEPFDFSTAPNILDDNPDEGDTEEAKRKKKRVKKASKGAGQFYGDFPAPPKAQNEVKSGNQSHTFRK</sequence>
<dbReference type="InParanoid" id="A0A409YS94"/>
<dbReference type="SMART" id="SM00341">
    <property type="entry name" value="HRDC"/>
    <property type="match status" value="1"/>
</dbReference>
<feature type="region of interest" description="Disordered" evidence="9">
    <location>
        <begin position="421"/>
        <end position="440"/>
    </location>
</feature>
<gene>
    <name evidence="11" type="ORF">CVT24_006622</name>
</gene>
<dbReference type="InterPro" id="IPR002121">
    <property type="entry name" value="HRDC_dom"/>
</dbReference>
<dbReference type="OrthoDB" id="2250022at2759"/>
<dbReference type="InterPro" id="IPR012337">
    <property type="entry name" value="RNaseH-like_sf"/>
</dbReference>
<evidence type="ECO:0000256" key="3">
    <source>
        <dbReference type="ARBA" id="ARBA00022722"/>
    </source>
</evidence>
<evidence type="ECO:0000313" key="11">
    <source>
        <dbReference type="EMBL" id="PPR05868.1"/>
    </source>
</evidence>
<dbReference type="InterPro" id="IPR049559">
    <property type="entry name" value="Rrp6p-like_exo"/>
</dbReference>
<evidence type="ECO:0000256" key="6">
    <source>
        <dbReference type="ARBA" id="ARBA00022839"/>
    </source>
</evidence>
<dbReference type="GO" id="GO:0071036">
    <property type="term" value="P:nuclear polyadenylation-dependent snoRNA catabolic process"/>
    <property type="evidence" value="ECO:0007669"/>
    <property type="project" value="TreeGrafter"/>
</dbReference>
<dbReference type="FunFam" id="3.30.420.10:FF:000059">
    <property type="entry name" value="Exosome complex exonuclease Rrp6"/>
    <property type="match status" value="1"/>
</dbReference>
<dbReference type="GO" id="GO:0071051">
    <property type="term" value="P:poly(A)-dependent snoRNA 3'-end processing"/>
    <property type="evidence" value="ECO:0007669"/>
    <property type="project" value="TreeGrafter"/>
</dbReference>